<dbReference type="Proteomes" id="UP000317663">
    <property type="component" value="Unassembled WGS sequence"/>
</dbReference>
<dbReference type="GO" id="GO:0046325">
    <property type="term" value="P:negative regulation of D-glucose import"/>
    <property type="evidence" value="ECO:0007669"/>
    <property type="project" value="InterPro"/>
</dbReference>
<name>A0A502GKM0_9GAMM</name>
<accession>A0A502GKM0</accession>
<evidence type="ECO:0000313" key="2">
    <source>
        <dbReference type="Proteomes" id="UP000317663"/>
    </source>
</evidence>
<dbReference type="InterPro" id="IPR031767">
    <property type="entry name" value="SgrT"/>
</dbReference>
<comment type="caution">
    <text evidence="1">The sequence shown here is derived from an EMBL/GenBank/DDBJ whole genome shotgun (WGS) entry which is preliminary data.</text>
</comment>
<dbReference type="RefSeq" id="WP_140472743.1">
    <property type="nucleotide sequence ID" value="NZ_RCZD01000005.1"/>
</dbReference>
<reference evidence="1 2" key="1">
    <citation type="journal article" date="2019" name="Environ. Microbiol.">
        <title>Species interactions and distinct microbial communities in high Arctic permafrost affected cryosols are associated with the CH4 and CO2 gas fluxes.</title>
        <authorList>
            <person name="Altshuler I."/>
            <person name="Hamel J."/>
            <person name="Turney S."/>
            <person name="Magnuson E."/>
            <person name="Levesque R."/>
            <person name="Greer C."/>
            <person name="Whyte L.G."/>
        </authorList>
    </citation>
    <scope>NUCLEOTIDE SEQUENCE [LARGE SCALE GENOMIC DNA]</scope>
    <source>
        <strain evidence="1 2">E4</strain>
    </source>
</reference>
<dbReference type="OrthoDB" id="6488438at2"/>
<sequence length="62" mass="7812">MKRVLNRSFYQRYFLAIAQKRAMKTQAEWLSWVPQEYRLDILSRLMQWDLDEMSDEQYRQHL</sequence>
<dbReference type="Pfam" id="PF15894">
    <property type="entry name" value="SgrT"/>
    <property type="match status" value="1"/>
</dbReference>
<dbReference type="AlphaFoldDB" id="A0A502GKM0"/>
<dbReference type="EMBL" id="RCZD01000005">
    <property type="protein sequence ID" value="TPG62072.1"/>
    <property type="molecule type" value="Genomic_DNA"/>
</dbReference>
<gene>
    <name evidence="1" type="primary">sgrT</name>
    <name evidence="1" type="ORF">EAH77_11570</name>
</gene>
<proteinExistence type="predicted"/>
<keyword evidence="2" id="KW-1185">Reference proteome</keyword>
<evidence type="ECO:0000313" key="1">
    <source>
        <dbReference type="EMBL" id="TPG62072.1"/>
    </source>
</evidence>
<protein>
    <submittedName>
        <fullName evidence="1">Glucose uptake inhibitor SgrT</fullName>
    </submittedName>
</protein>
<organism evidence="1 2">
    <name type="scientific">Ewingella americana</name>
    <dbReference type="NCBI Taxonomy" id="41202"/>
    <lineage>
        <taxon>Bacteria</taxon>
        <taxon>Pseudomonadati</taxon>
        <taxon>Pseudomonadota</taxon>
        <taxon>Gammaproteobacteria</taxon>
        <taxon>Enterobacterales</taxon>
        <taxon>Yersiniaceae</taxon>
        <taxon>Ewingella</taxon>
    </lineage>
</organism>